<dbReference type="InterPro" id="IPR033480">
    <property type="entry name" value="sCache_2"/>
</dbReference>
<evidence type="ECO:0000256" key="5">
    <source>
        <dbReference type="ARBA" id="ARBA00023136"/>
    </source>
</evidence>
<evidence type="ECO:0000256" key="2">
    <source>
        <dbReference type="ARBA" id="ARBA00022475"/>
    </source>
</evidence>
<dbReference type="KEGG" id="phy:AJ81_01675"/>
<name>A0A0X1KPE5_9THEM</name>
<comment type="subcellular location">
    <subcellularLocation>
        <location evidence="1">Cell membrane</location>
        <topology evidence="1">Multi-pass membrane protein</topology>
    </subcellularLocation>
</comment>
<dbReference type="SMART" id="SM01049">
    <property type="entry name" value="Cache_2"/>
    <property type="match status" value="1"/>
</dbReference>
<dbReference type="EMBL" id="CP007141">
    <property type="protein sequence ID" value="AJC73123.1"/>
    <property type="molecule type" value="Genomic_DNA"/>
</dbReference>
<dbReference type="PATRIC" id="fig|1123384.7.peg.334"/>
<dbReference type="InterPro" id="IPR043128">
    <property type="entry name" value="Rev_trsase/Diguanyl_cyclase"/>
</dbReference>
<organism evidence="8 9">
    <name type="scientific">Pseudothermotoga hypogea DSM 11164 = NBRC 106472</name>
    <dbReference type="NCBI Taxonomy" id="1123384"/>
    <lineage>
        <taxon>Bacteria</taxon>
        <taxon>Thermotogati</taxon>
        <taxon>Thermotogota</taxon>
        <taxon>Thermotogae</taxon>
        <taxon>Thermotogales</taxon>
        <taxon>Thermotogaceae</taxon>
        <taxon>Pseudothermotoga</taxon>
    </lineage>
</organism>
<keyword evidence="2" id="KW-1003">Cell membrane</keyword>
<dbReference type="Proteomes" id="UP000077469">
    <property type="component" value="Chromosome"/>
</dbReference>
<dbReference type="InterPro" id="IPR000160">
    <property type="entry name" value="GGDEF_dom"/>
</dbReference>
<dbReference type="FunFam" id="3.30.70.270:FF:000001">
    <property type="entry name" value="Diguanylate cyclase domain protein"/>
    <property type="match status" value="1"/>
</dbReference>
<dbReference type="GO" id="GO:0052621">
    <property type="term" value="F:diguanylate cyclase activity"/>
    <property type="evidence" value="ECO:0007669"/>
    <property type="project" value="TreeGrafter"/>
</dbReference>
<keyword evidence="4 6" id="KW-1133">Transmembrane helix</keyword>
<dbReference type="STRING" id="1123384.AJ81_01675"/>
<feature type="domain" description="GGDEF" evidence="7">
    <location>
        <begin position="376"/>
        <end position="506"/>
    </location>
</feature>
<evidence type="ECO:0000259" key="7">
    <source>
        <dbReference type="PROSITE" id="PS50887"/>
    </source>
</evidence>
<protein>
    <submittedName>
        <fullName evidence="8">Diguanylate cyclase</fullName>
    </submittedName>
</protein>
<dbReference type="CDD" id="cd01949">
    <property type="entry name" value="GGDEF"/>
    <property type="match status" value="1"/>
</dbReference>
<evidence type="ECO:0000256" key="3">
    <source>
        <dbReference type="ARBA" id="ARBA00022692"/>
    </source>
</evidence>
<keyword evidence="3 6" id="KW-0812">Transmembrane</keyword>
<evidence type="ECO:0000313" key="8">
    <source>
        <dbReference type="EMBL" id="AJC73123.1"/>
    </source>
</evidence>
<proteinExistence type="predicted"/>
<evidence type="ECO:0000256" key="1">
    <source>
        <dbReference type="ARBA" id="ARBA00004651"/>
    </source>
</evidence>
<accession>A0A0X1KPE5</accession>
<evidence type="ECO:0000313" key="9">
    <source>
        <dbReference type="Proteomes" id="UP000077469"/>
    </source>
</evidence>
<keyword evidence="9" id="KW-1185">Reference proteome</keyword>
<dbReference type="PANTHER" id="PTHR45138">
    <property type="entry name" value="REGULATORY COMPONENTS OF SENSORY TRANSDUCTION SYSTEM"/>
    <property type="match status" value="1"/>
</dbReference>
<dbReference type="PROSITE" id="PS50887">
    <property type="entry name" value="GGDEF"/>
    <property type="match status" value="1"/>
</dbReference>
<gene>
    <name evidence="8" type="ORF">AJ81_01675</name>
</gene>
<dbReference type="Gene3D" id="3.30.450.20">
    <property type="entry name" value="PAS domain"/>
    <property type="match status" value="2"/>
</dbReference>
<evidence type="ECO:0000256" key="4">
    <source>
        <dbReference type="ARBA" id="ARBA00022989"/>
    </source>
</evidence>
<sequence length="506" mass="57996">MRRKITGVLFILLVVLMAFFTLIFYWIVFMFPRLQKTLLNYHMNSLTHQLDLAISMVNIHYSNFVQGLEDESTAKQNAMRHLKSLFYGPEGKDYFFVLNLDGVLLVHPYRSDLEGQNAFMSDDAVFTSAIRTIVEGAKEGKKFVEYDWYLYGEKKVEKKFSAIRVFEPWGWIIGTGLYSETLMEQSKKIAREFQSVAILLMTMYSAIVAFLLVLLNRQYKERERLLTLHLQEGERLKTILSSIPQPVAVLKDSQIIFMNQSFEETFVREAESSPALKEKISQVIEETLNEVRKTKKGLVKALEIALGQEKKWFDVHAVPLFSGERVVETVLLFVETTHQVKQIEFWRFSAETDPLTGLANRNVLDVILSDQHVLGEKFCVIMLDVDGFKEINDRYGHSVGDEVLKEFARRLSNNARKDTILVRFGGDEMLVIVPNADRETGLKIAQRLQEVLKKPLHLENLTLNLSASMGLSEFPTDGNDLRSLIDVADRRLYKAKSLGKGSLCVD</sequence>
<reference evidence="8 9" key="1">
    <citation type="submission" date="2014-01" db="EMBL/GenBank/DDBJ databases">
        <title>Genome sequencing of Thermotog hypogea.</title>
        <authorList>
            <person name="Zhang X."/>
            <person name="Alvare G."/>
            <person name="Fristensky B."/>
            <person name="Chen L."/>
            <person name="Suen T."/>
            <person name="Chen Q."/>
            <person name="Ma K."/>
        </authorList>
    </citation>
    <scope>NUCLEOTIDE SEQUENCE [LARGE SCALE GENOMIC DNA]</scope>
    <source>
        <strain evidence="8 9">DSM 11164</strain>
    </source>
</reference>
<dbReference type="CDD" id="cd18774">
    <property type="entry name" value="PDC2_HK_sensor"/>
    <property type="match status" value="1"/>
</dbReference>
<dbReference type="GO" id="GO:0005886">
    <property type="term" value="C:plasma membrane"/>
    <property type="evidence" value="ECO:0007669"/>
    <property type="project" value="UniProtKB-SubCell"/>
</dbReference>
<dbReference type="SMART" id="SM00267">
    <property type="entry name" value="GGDEF"/>
    <property type="match status" value="1"/>
</dbReference>
<dbReference type="OrthoDB" id="45260at2"/>
<dbReference type="RefSeq" id="WP_031503489.1">
    <property type="nucleotide sequence ID" value="NC_022795.1"/>
</dbReference>
<dbReference type="PANTHER" id="PTHR45138:SF9">
    <property type="entry name" value="DIGUANYLATE CYCLASE DGCM-RELATED"/>
    <property type="match status" value="1"/>
</dbReference>
<dbReference type="AlphaFoldDB" id="A0A0X1KPE5"/>
<keyword evidence="5 6" id="KW-0472">Membrane</keyword>
<dbReference type="PaxDb" id="1123384-AJ81_01675"/>
<feature type="transmembrane region" description="Helical" evidence="6">
    <location>
        <begin position="193"/>
        <end position="215"/>
    </location>
</feature>
<dbReference type="Pfam" id="PF13188">
    <property type="entry name" value="PAS_8"/>
    <property type="match status" value="1"/>
</dbReference>
<dbReference type="InterPro" id="IPR050469">
    <property type="entry name" value="Diguanylate_Cyclase"/>
</dbReference>
<feature type="transmembrane region" description="Helical" evidence="6">
    <location>
        <begin position="7"/>
        <end position="28"/>
    </location>
</feature>
<dbReference type="Pfam" id="PF00990">
    <property type="entry name" value="GGDEF"/>
    <property type="match status" value="1"/>
</dbReference>
<dbReference type="NCBIfam" id="TIGR00254">
    <property type="entry name" value="GGDEF"/>
    <property type="match status" value="1"/>
</dbReference>
<evidence type="ECO:0000256" key="6">
    <source>
        <dbReference type="SAM" id="Phobius"/>
    </source>
</evidence>
<dbReference type="InterPro" id="IPR029787">
    <property type="entry name" value="Nucleotide_cyclase"/>
</dbReference>
<dbReference type="Gene3D" id="3.30.70.270">
    <property type="match status" value="1"/>
</dbReference>
<dbReference type="Pfam" id="PF17200">
    <property type="entry name" value="sCache_2"/>
    <property type="match status" value="1"/>
</dbReference>
<dbReference type="InterPro" id="IPR000014">
    <property type="entry name" value="PAS"/>
</dbReference>
<dbReference type="SUPFAM" id="SSF55073">
    <property type="entry name" value="Nucleotide cyclase"/>
    <property type="match status" value="1"/>
</dbReference>